<feature type="binding site" evidence="9">
    <location>
        <position position="412"/>
    </location>
    <ligand>
        <name>Zn(2+)</name>
        <dbReference type="ChEBI" id="CHEBI:29105"/>
    </ligand>
</feature>
<keyword evidence="6" id="KW-0067">ATP-binding</keyword>
<keyword evidence="3" id="KW-0227">DNA damage</keyword>
<feature type="domain" description="Zinc-hook" evidence="12">
    <location>
        <begin position="357"/>
        <end position="461"/>
    </location>
</feature>
<evidence type="ECO:0000256" key="7">
    <source>
        <dbReference type="ARBA" id="ARBA00023054"/>
    </source>
</evidence>
<dbReference type="GO" id="GO:0006302">
    <property type="term" value="P:double-strand break repair"/>
    <property type="evidence" value="ECO:0007669"/>
    <property type="project" value="InterPro"/>
</dbReference>
<keyword evidence="1 9" id="KW-0479">Metal-binding</keyword>
<keyword evidence="5 9" id="KW-0862">Zinc</keyword>
<feature type="coiled-coil region" evidence="10">
    <location>
        <begin position="550"/>
        <end position="577"/>
    </location>
</feature>
<evidence type="ECO:0000313" key="15">
    <source>
        <dbReference type="EMBL" id="NWJ57152.1"/>
    </source>
</evidence>
<evidence type="ECO:0000256" key="10">
    <source>
        <dbReference type="SAM" id="Coils"/>
    </source>
</evidence>
<dbReference type="InterPro" id="IPR027417">
    <property type="entry name" value="P-loop_NTPase"/>
</dbReference>
<dbReference type="Proteomes" id="UP000563820">
    <property type="component" value="Unassembled WGS sequence"/>
</dbReference>
<dbReference type="InterPro" id="IPR038729">
    <property type="entry name" value="Rad50/SbcC_AAA"/>
</dbReference>
<evidence type="ECO:0000256" key="1">
    <source>
        <dbReference type="ARBA" id="ARBA00022723"/>
    </source>
</evidence>
<comment type="caution">
    <text evidence="14">The sequence shown here is derived from an EMBL/GenBank/DDBJ whole genome shotgun (WGS) entry which is preliminary data.</text>
</comment>
<dbReference type="GO" id="GO:0016887">
    <property type="term" value="F:ATP hydrolysis activity"/>
    <property type="evidence" value="ECO:0007669"/>
    <property type="project" value="InterPro"/>
</dbReference>
<keyword evidence="7 10" id="KW-0175">Coiled coil</keyword>
<dbReference type="AlphaFoldDB" id="A0A7K4MHY6"/>
<evidence type="ECO:0000313" key="17">
    <source>
        <dbReference type="EMBL" id="NWK01068.1"/>
    </source>
</evidence>
<keyword evidence="4" id="KW-0378">Hydrolase</keyword>
<dbReference type="EMBL" id="JACATI010000003">
    <property type="protein sequence ID" value="NWJ20241.1"/>
    <property type="molecule type" value="Genomic_DNA"/>
</dbReference>
<dbReference type="Proteomes" id="UP000520052">
    <property type="component" value="Unassembled WGS sequence"/>
</dbReference>
<feature type="coiled-coil region" evidence="10">
    <location>
        <begin position="364"/>
        <end position="500"/>
    </location>
</feature>
<evidence type="ECO:0000256" key="9">
    <source>
        <dbReference type="PROSITE-ProRule" id="PRU00471"/>
    </source>
</evidence>
<dbReference type="EMBL" id="JACATC010000006">
    <property type="protein sequence ID" value="NWJ84204.1"/>
    <property type="molecule type" value="Genomic_DNA"/>
</dbReference>
<dbReference type="EMBL" id="JACATD010000004">
    <property type="protein sequence ID" value="NWK01068.1"/>
    <property type="molecule type" value="Genomic_DNA"/>
</dbReference>
<evidence type="ECO:0000256" key="5">
    <source>
        <dbReference type="ARBA" id="ARBA00022833"/>
    </source>
</evidence>
<evidence type="ECO:0000313" key="21">
    <source>
        <dbReference type="Proteomes" id="UP000547822"/>
    </source>
</evidence>
<dbReference type="Proteomes" id="UP000587702">
    <property type="component" value="Unassembled WGS sequence"/>
</dbReference>
<dbReference type="GO" id="GO:0005524">
    <property type="term" value="F:ATP binding"/>
    <property type="evidence" value="ECO:0007669"/>
    <property type="project" value="UniProtKB-KW"/>
</dbReference>
<dbReference type="PANTHER" id="PTHR32114">
    <property type="entry name" value="ABC TRANSPORTER ABCH.3"/>
    <property type="match status" value="1"/>
</dbReference>
<evidence type="ECO:0000313" key="18">
    <source>
        <dbReference type="EMBL" id="NWK13940.1"/>
    </source>
</evidence>
<accession>A0A7K4MHY6</accession>
<dbReference type="Proteomes" id="UP000575480">
    <property type="component" value="Unassembled WGS sequence"/>
</dbReference>
<evidence type="ECO:0000313" key="22">
    <source>
        <dbReference type="Proteomes" id="UP000563820"/>
    </source>
</evidence>
<dbReference type="Proteomes" id="UP000547822">
    <property type="component" value="Unassembled WGS sequence"/>
</dbReference>
<dbReference type="InterPro" id="IPR013134">
    <property type="entry name" value="Zn_hook_RAD50"/>
</dbReference>
<evidence type="ECO:0000259" key="12">
    <source>
        <dbReference type="PROSITE" id="PS51131"/>
    </source>
</evidence>
<dbReference type="Gene3D" id="3.40.50.300">
    <property type="entry name" value="P-loop containing nucleotide triphosphate hydrolases"/>
    <property type="match status" value="2"/>
</dbReference>
<feature type="coiled-coil region" evidence="10">
    <location>
        <begin position="200"/>
        <end position="300"/>
    </location>
</feature>
<name>A0A7K4MHY6_9ARCH</name>
<dbReference type="PANTHER" id="PTHR32114:SF2">
    <property type="entry name" value="ABC TRANSPORTER ABCH.3"/>
    <property type="match status" value="1"/>
</dbReference>
<protein>
    <submittedName>
        <fullName evidence="14">SMC family ATPase</fullName>
    </submittedName>
</protein>
<keyword evidence="2" id="KW-0547">Nucleotide-binding</keyword>
<dbReference type="Proteomes" id="UP000535457">
    <property type="component" value="Unassembled WGS sequence"/>
</dbReference>
<dbReference type="GO" id="GO:0046872">
    <property type="term" value="F:metal ion binding"/>
    <property type="evidence" value="ECO:0007669"/>
    <property type="project" value="UniProtKB-UniRule"/>
</dbReference>
<dbReference type="Pfam" id="PF13476">
    <property type="entry name" value="AAA_23"/>
    <property type="match status" value="1"/>
</dbReference>
<proteinExistence type="predicted"/>
<dbReference type="EMBL" id="JACATH010000003">
    <property type="protein sequence ID" value="NWJ57152.1"/>
    <property type="molecule type" value="Genomic_DNA"/>
</dbReference>
<evidence type="ECO:0000256" key="2">
    <source>
        <dbReference type="ARBA" id="ARBA00022741"/>
    </source>
</evidence>
<feature type="region of interest" description="Disordered" evidence="11">
    <location>
        <begin position="86"/>
        <end position="110"/>
    </location>
</feature>
<evidence type="ECO:0000313" key="23">
    <source>
        <dbReference type="Proteomes" id="UP000575480"/>
    </source>
</evidence>
<evidence type="ECO:0000256" key="11">
    <source>
        <dbReference type="SAM" id="MobiDB-lite"/>
    </source>
</evidence>
<evidence type="ECO:0000313" key="14">
    <source>
        <dbReference type="EMBL" id="NWJ28565.1"/>
    </source>
</evidence>
<evidence type="ECO:0000256" key="8">
    <source>
        <dbReference type="ARBA" id="ARBA00023204"/>
    </source>
</evidence>
<gene>
    <name evidence="17" type="ORF">HX840_04095</name>
    <name evidence="14" type="ORF">HX848_04145</name>
    <name evidence="18" type="ORF">HX853_04815</name>
    <name evidence="16" type="ORF">HX854_05705</name>
    <name evidence="15" type="ORF">HX858_05295</name>
    <name evidence="13" type="ORF">HX860_04130</name>
</gene>
<reference evidence="19 20" key="1">
    <citation type="journal article" date="2019" name="Environ. Microbiol.">
        <title>Genomics insights into ecotype formation of ammonia-oxidizing archaea in the deep ocean.</title>
        <authorList>
            <person name="Wang Y."/>
            <person name="Huang J.M."/>
            <person name="Cui G.J."/>
            <person name="Nunoura T."/>
            <person name="Takaki Y."/>
            <person name="Li W.L."/>
            <person name="Li J."/>
            <person name="Gao Z.M."/>
            <person name="Takai K."/>
            <person name="Zhang A.Q."/>
            <person name="Stepanauskas R."/>
        </authorList>
    </citation>
    <scope>NUCLEOTIDE SEQUENCE [LARGE SCALE GENOMIC DNA]</scope>
    <source>
        <strain evidence="13 24">L14</strain>
        <strain evidence="15 23">L15a</strain>
        <strain evidence="18 20">L19a</strain>
        <strain evidence="14 22">T1L11</strain>
        <strain evidence="17 21">T1L9</strain>
        <strain evidence="16 19">T3L1</strain>
    </source>
</reference>
<evidence type="ECO:0000313" key="19">
    <source>
        <dbReference type="Proteomes" id="UP000520052"/>
    </source>
</evidence>
<feature type="binding site" evidence="9">
    <location>
        <position position="409"/>
    </location>
    <ligand>
        <name>Zn(2+)</name>
        <dbReference type="ChEBI" id="CHEBI:29105"/>
    </ligand>
</feature>
<keyword evidence="8" id="KW-0234">DNA repair</keyword>
<dbReference type="Gene3D" id="1.10.287.510">
    <property type="entry name" value="Helix hairpin bin"/>
    <property type="match status" value="1"/>
</dbReference>
<reference evidence="14" key="2">
    <citation type="submission" date="2020-06" db="EMBL/GenBank/DDBJ databases">
        <authorList>
            <person name="Wang Y."/>
        </authorList>
    </citation>
    <scope>NUCLEOTIDE SEQUENCE</scope>
    <source>
        <strain evidence="13">L14</strain>
        <strain evidence="15">L15a</strain>
        <strain evidence="18">L19a</strain>
        <strain evidence="14">T1L11</strain>
        <strain evidence="17">T1L9</strain>
        <strain evidence="16">T3L1</strain>
    </source>
</reference>
<evidence type="ECO:0000256" key="3">
    <source>
        <dbReference type="ARBA" id="ARBA00022763"/>
    </source>
</evidence>
<evidence type="ECO:0000313" key="16">
    <source>
        <dbReference type="EMBL" id="NWJ84204.1"/>
    </source>
</evidence>
<evidence type="ECO:0000313" key="24">
    <source>
        <dbReference type="Proteomes" id="UP000587702"/>
    </source>
</evidence>
<organism evidence="14 22">
    <name type="scientific">Marine Group I thaumarchaeote</name>
    <dbReference type="NCBI Taxonomy" id="2511932"/>
    <lineage>
        <taxon>Archaea</taxon>
        <taxon>Nitrososphaerota</taxon>
        <taxon>Marine Group I</taxon>
    </lineage>
</organism>
<dbReference type="EMBL" id="JACATE010000005">
    <property type="protein sequence ID" value="NWJ28565.1"/>
    <property type="molecule type" value="Genomic_DNA"/>
</dbReference>
<feature type="compositionally biased region" description="Polar residues" evidence="11">
    <location>
        <begin position="90"/>
        <end position="103"/>
    </location>
</feature>
<evidence type="ECO:0000313" key="13">
    <source>
        <dbReference type="EMBL" id="NWJ20241.1"/>
    </source>
</evidence>
<sequence length="807" mass="92843">MILNSLVLENIRSYSHEEVEFPRGITLFEGDIGSGKSTILMAIEFALFGLGSQKGESLLAKKADDGYAILEFTVDDQKYEIKRALKRRSTGVNQDPKNSYIKTNDQKEPLSPSELKQRILQILKFNEPGNPNSVSRIFRYAVYTPQEEMKKVLGDTKTRLETIRRAFGIEDYAIAAANARDIAASIKLQVARFEERFSNTAQLEDENKASENLVVEINAKISQLDKERNGLEAKNILVDKRSKQLQKQNLEKVKLEGIKDKLEEKIEDDESSTESTEIDIDDAKEEVDELKEKLTELSKIKKPTVKTVVEIEKEIVKFQKINDELVKSEGIVSELSSIISKLSKVSGKNKKEMQKETTSKEKILENTLQTFEQSEKEVESLKKQKTKYETNIENVQANISKFAKLGAQCPVCKQKITTEHLKELEGERKTKLDKLNAELKKIVDSFFETKKQHTKLSKEIEKLESEILENQQMIPQIEEFEEKSAKFAQIEAKIKELQIQNKIPKEKFEYESDEPVEYLSALKDALVEYENSLAMTVETEKNHEKTLKSISKYQTDLKSLEVNITKNKKEIQSIEKQLKSFADIDDEIRSTDKEFKENNEKITKVYALSASSKQNLKNEQEKISINKEKIAESQKWKIEHDKFSEYFEWLTVFFIPIISQIEKQVLLSILQSFNETYHRWYSILVEDPTKESSIDEDFTPIVRQDGYDQEIGYLSGGEKTSIALAYRLTLNSLMRKETESLKSNLLILDEPTDGFSKNQLGKIREVLDELKSQQIVLVSHEKELEAYVDNIFQISKEDGISKISRMG</sequence>
<dbReference type="SUPFAM" id="SSF52540">
    <property type="entry name" value="P-loop containing nucleoside triphosphate hydrolases"/>
    <property type="match status" value="2"/>
</dbReference>
<dbReference type="PROSITE" id="PS51131">
    <property type="entry name" value="ZN_HOOK"/>
    <property type="match status" value="1"/>
</dbReference>
<evidence type="ECO:0000256" key="6">
    <source>
        <dbReference type="ARBA" id="ARBA00022840"/>
    </source>
</evidence>
<dbReference type="EMBL" id="JACATG010000006">
    <property type="protein sequence ID" value="NWK13940.1"/>
    <property type="molecule type" value="Genomic_DNA"/>
</dbReference>
<evidence type="ECO:0000313" key="20">
    <source>
        <dbReference type="Proteomes" id="UP000535457"/>
    </source>
</evidence>
<evidence type="ECO:0000256" key="4">
    <source>
        <dbReference type="ARBA" id="ARBA00022801"/>
    </source>
</evidence>